<feature type="transmembrane region" description="Helical" evidence="2">
    <location>
        <begin position="123"/>
        <end position="141"/>
    </location>
</feature>
<evidence type="ECO:0000256" key="2">
    <source>
        <dbReference type="SAM" id="Phobius"/>
    </source>
</evidence>
<evidence type="ECO:0000256" key="3">
    <source>
        <dbReference type="SAM" id="SignalP"/>
    </source>
</evidence>
<keyword evidence="2" id="KW-0472">Membrane</keyword>
<organism evidence="4 5">
    <name type="scientific">Actinoplanes philippinensis</name>
    <dbReference type="NCBI Taxonomy" id="35752"/>
    <lineage>
        <taxon>Bacteria</taxon>
        <taxon>Bacillati</taxon>
        <taxon>Actinomycetota</taxon>
        <taxon>Actinomycetes</taxon>
        <taxon>Micromonosporales</taxon>
        <taxon>Micromonosporaceae</taxon>
        <taxon>Actinoplanes</taxon>
    </lineage>
</organism>
<dbReference type="AlphaFoldDB" id="A0A1I2IN62"/>
<feature type="region of interest" description="Disordered" evidence="1">
    <location>
        <begin position="145"/>
        <end position="164"/>
    </location>
</feature>
<keyword evidence="2" id="KW-1133">Transmembrane helix</keyword>
<dbReference type="EMBL" id="FONV01000010">
    <property type="protein sequence ID" value="SFF43704.1"/>
    <property type="molecule type" value="Genomic_DNA"/>
</dbReference>
<feature type="transmembrane region" description="Helical" evidence="2">
    <location>
        <begin position="403"/>
        <end position="423"/>
    </location>
</feature>
<feature type="compositionally biased region" description="Low complexity" evidence="1">
    <location>
        <begin position="572"/>
        <end position="588"/>
    </location>
</feature>
<name>A0A1I2IN62_9ACTN</name>
<feature type="region of interest" description="Disordered" evidence="1">
    <location>
        <begin position="551"/>
        <end position="871"/>
    </location>
</feature>
<keyword evidence="5" id="KW-1185">Reference proteome</keyword>
<feature type="compositionally biased region" description="Basic residues" evidence="1">
    <location>
        <begin position="768"/>
        <end position="781"/>
    </location>
</feature>
<evidence type="ECO:0000313" key="5">
    <source>
        <dbReference type="Proteomes" id="UP000199645"/>
    </source>
</evidence>
<gene>
    <name evidence="4" type="ORF">SAMN05421541_110257</name>
</gene>
<dbReference type="SUPFAM" id="SSF51306">
    <property type="entry name" value="LexA/Signal peptidase"/>
    <property type="match status" value="1"/>
</dbReference>
<accession>A0A1I2IN62</accession>
<feature type="compositionally biased region" description="Basic residues" evidence="1">
    <location>
        <begin position="560"/>
        <end position="571"/>
    </location>
</feature>
<dbReference type="CDD" id="cd06462">
    <property type="entry name" value="Peptidase_S24_S26"/>
    <property type="match status" value="1"/>
</dbReference>
<protein>
    <submittedName>
        <fullName evidence="4">Signal peptidase I</fullName>
    </submittedName>
</protein>
<dbReference type="STRING" id="35752.SAMN05421541_110257"/>
<feature type="chain" id="PRO_5011761713" evidence="3">
    <location>
        <begin position="23"/>
        <end position="871"/>
    </location>
</feature>
<dbReference type="Proteomes" id="UP000199645">
    <property type="component" value="Unassembled WGS sequence"/>
</dbReference>
<keyword evidence="3" id="KW-0732">Signal</keyword>
<evidence type="ECO:0000313" key="4">
    <source>
        <dbReference type="EMBL" id="SFF43704.1"/>
    </source>
</evidence>
<reference evidence="4 5" key="1">
    <citation type="submission" date="2016-10" db="EMBL/GenBank/DDBJ databases">
        <authorList>
            <person name="de Groot N.N."/>
        </authorList>
    </citation>
    <scope>NUCLEOTIDE SEQUENCE [LARGE SCALE GENOMIC DNA]</scope>
    <source>
        <strain evidence="4 5">DSM 43019</strain>
    </source>
</reference>
<feature type="transmembrane region" description="Helical" evidence="2">
    <location>
        <begin position="186"/>
        <end position="210"/>
    </location>
</feature>
<dbReference type="InterPro" id="IPR036286">
    <property type="entry name" value="LexA/Signal_pep-like_sf"/>
</dbReference>
<keyword evidence="2" id="KW-0812">Transmembrane</keyword>
<evidence type="ECO:0000256" key="1">
    <source>
        <dbReference type="SAM" id="MobiDB-lite"/>
    </source>
</evidence>
<proteinExistence type="predicted"/>
<feature type="signal peptide" evidence="3">
    <location>
        <begin position="1"/>
        <end position="22"/>
    </location>
</feature>
<feature type="compositionally biased region" description="Low complexity" evidence="1">
    <location>
        <begin position="650"/>
        <end position="660"/>
    </location>
</feature>
<feature type="compositionally biased region" description="Basic and acidic residues" evidence="1">
    <location>
        <begin position="813"/>
        <end position="851"/>
    </location>
</feature>
<feature type="transmembrane region" description="Helical" evidence="2">
    <location>
        <begin position="162"/>
        <end position="180"/>
    </location>
</feature>
<sequence length="871" mass="92025">MKMARRVAMAVILAMAAIAMWAATTKQITYIRTYGISMNPLYYEGDLVFVKKASSYEVGQVAAYHGVGGVQVLHRIIGGDGSRGFILKGDNNDSVDAINPTTEELIGRAVLHVPDGGLWLKPVLNPTTLGVIGFLFAGGGTTRVKSRRDLPRGHRKKKVRRMSGGGGGSWATAVAVFKAVSRLHPALRVLAVATALCGVLGLALGVLGWVKPTSETVNGTDGMGESMAFSYSAEVPRSAAYDGTTVYSPDPIFRSLTDAVTLHLNYKGSPGRIGASARLSSQNGWHTTIELTQPKQFSTDLFTDEIEIHLPSLDVRVADAAKAIGADMGAITLAITARVQHGDGTDFEPKVTFNLAPLQLTLAGAPETLIVNRSSTAAGTSVQDRRVGALGFYPLTAAEARKYAVYLVIVALIGAGIIAWMALGHVPLRTRAQIVRRYPHLIVPVEPMASPPGKPIVTVDTFPALVKLAEKYGQMILTWTRPDGADDFVVRDEGILYRYRIEPSAAAPGKPEPRPVGATPPVQVATETAPTPVLQLPPTPEPPPEVLIVGEEPVTAGRVPAKKAAPRKRASRAAAAKATATKTTATKRAPAKRAPARATSDPASGVKISPGTTLDEPTPLATEAVPEIAGSAADKAEHSDGPQPDPTPTPADDLPTPATGHEATAAKDQAPVATDEPERDQHPAAGTEQEPERQPDSEQVEPGSESGRVEMAPDAALGLESLSEAEKPHRVDAPAAAETHATRSAPEAPSDPEGPPAVDSAKAAPPRNQKRSSRRKARPRRATQPTMDEPPAATDEPALDTLTTASPAGEARQAMEDLAERNRPIEVPEPSRRRTESAAKDPEPDPNREPIYDFLPAAKRSPAPPDADEDA</sequence>